<dbReference type="PANTHER" id="PTHR47707">
    <property type="entry name" value="8-OXO-DGTP DIPHOSPHATASE"/>
    <property type="match status" value="1"/>
</dbReference>
<dbReference type="OrthoDB" id="9810648at2"/>
<accession>A0A2C6DSM2</accession>
<comment type="cofactor">
    <cofactor evidence="1">
        <name>Mg(2+)</name>
        <dbReference type="ChEBI" id="CHEBI:18420"/>
    </cofactor>
</comment>
<evidence type="ECO:0000313" key="7">
    <source>
        <dbReference type="EMBL" id="PHI31332.1"/>
    </source>
</evidence>
<evidence type="ECO:0000259" key="6">
    <source>
        <dbReference type="PROSITE" id="PS51462"/>
    </source>
</evidence>
<dbReference type="InterPro" id="IPR015797">
    <property type="entry name" value="NUDIX_hydrolase-like_dom_sf"/>
</dbReference>
<evidence type="ECO:0000256" key="3">
    <source>
        <dbReference type="ARBA" id="ARBA00022801"/>
    </source>
</evidence>
<evidence type="ECO:0000313" key="9">
    <source>
        <dbReference type="Proteomes" id="UP000224974"/>
    </source>
</evidence>
<evidence type="ECO:0000313" key="8">
    <source>
        <dbReference type="EMBL" id="VFS51643.1"/>
    </source>
</evidence>
<evidence type="ECO:0000256" key="4">
    <source>
        <dbReference type="ARBA" id="ARBA00022842"/>
    </source>
</evidence>
<dbReference type="Gene3D" id="3.90.79.10">
    <property type="entry name" value="Nucleoside Triphosphate Pyrophosphohydrolase"/>
    <property type="match status" value="1"/>
</dbReference>
<protein>
    <submittedName>
        <fullName evidence="8">CTP pyrophosphohydrolase</fullName>
        <ecNumber evidence="8">3.6.1.-</ecNumber>
    </submittedName>
    <submittedName>
        <fullName evidence="7">NTP pyrophosphohydrolase</fullName>
    </submittedName>
</protein>
<dbReference type="PRINTS" id="PR00502">
    <property type="entry name" value="NUDIXFAMILY"/>
</dbReference>
<dbReference type="InterPro" id="IPR000086">
    <property type="entry name" value="NUDIX_hydrolase_dom"/>
</dbReference>
<evidence type="ECO:0000313" key="10">
    <source>
        <dbReference type="Proteomes" id="UP000373449"/>
    </source>
</evidence>
<reference evidence="7" key="1">
    <citation type="submission" date="2017-09" db="EMBL/GenBank/DDBJ databases">
        <title>FDA dAtabase for Regulatory Grade micrObial Sequences (FDA-ARGOS): Supporting development and validation of Infectious Disease Dx tests.</title>
        <authorList>
            <person name="Minogue T."/>
            <person name="Wolcott M."/>
            <person name="Wasieloski L."/>
            <person name="Aguilar W."/>
            <person name="Moore D."/>
            <person name="Tallon L.J."/>
            <person name="Sadzewicz L."/>
            <person name="Ott S."/>
            <person name="Zhao X."/>
            <person name="Nagaraj S."/>
            <person name="Vavikolanu K."/>
            <person name="Aluvathingal J."/>
            <person name="Nadendla S."/>
            <person name="Sichtig H."/>
        </authorList>
    </citation>
    <scope>NUCLEOTIDE SEQUENCE</scope>
    <source>
        <strain evidence="7">FDAARGOS_387</strain>
    </source>
</reference>
<dbReference type="NCBIfam" id="NF007834">
    <property type="entry name" value="PRK10546.1"/>
    <property type="match status" value="1"/>
</dbReference>
<dbReference type="GO" id="GO:0006281">
    <property type="term" value="P:DNA repair"/>
    <property type="evidence" value="ECO:0007669"/>
    <property type="project" value="InterPro"/>
</dbReference>
<dbReference type="STRING" id="1111728.GCA_000427805_03819"/>
<reference evidence="8 10" key="3">
    <citation type="submission" date="2019-03" db="EMBL/GenBank/DDBJ databases">
        <authorList>
            <consortium name="Pathogen Informatics"/>
        </authorList>
    </citation>
    <scope>NUCLEOTIDE SEQUENCE [LARGE SCALE GENOMIC DNA]</scope>
    <source>
        <strain evidence="8 10">NCTC12282</strain>
    </source>
</reference>
<dbReference type="AlphaFoldDB" id="A0A2C6DSM2"/>
<evidence type="ECO:0000256" key="1">
    <source>
        <dbReference type="ARBA" id="ARBA00001946"/>
    </source>
</evidence>
<organism evidence="7 9">
    <name type="scientific">Budvicia aquatica</name>
    <dbReference type="NCBI Taxonomy" id="82979"/>
    <lineage>
        <taxon>Bacteria</taxon>
        <taxon>Pseudomonadati</taxon>
        <taxon>Pseudomonadota</taxon>
        <taxon>Gammaproteobacteria</taxon>
        <taxon>Enterobacterales</taxon>
        <taxon>Budviciaceae</taxon>
        <taxon>Budvicia</taxon>
    </lineage>
</organism>
<proteinExistence type="inferred from homology"/>
<gene>
    <name evidence="8" type="primary">nudG</name>
    <name evidence="7" type="ORF">CRN84_19310</name>
    <name evidence="8" type="ORF">NCTC12282_05292</name>
</gene>
<dbReference type="InterPro" id="IPR020084">
    <property type="entry name" value="NUDIX_hydrolase_CS"/>
</dbReference>
<reference evidence="9" key="2">
    <citation type="submission" date="2017-09" db="EMBL/GenBank/DDBJ databases">
        <title>FDA dAtabase for Regulatory Grade micrObial Sequences (FDA-ARGOS): Supporting development and validation of Infectious Disease Dx tests.</title>
        <authorList>
            <person name="Minogue T."/>
            <person name="Wolcott M."/>
            <person name="Wasieloski L."/>
            <person name="Aguilar W."/>
            <person name="Moore D."/>
            <person name="Tallon L."/>
            <person name="Sadzewicz L."/>
            <person name="Ott S."/>
            <person name="Zhao X."/>
            <person name="Nagaraj S."/>
            <person name="Vavikolanu K."/>
            <person name="Aluvathingal J."/>
            <person name="Nadendla S."/>
            <person name="Sichtig H."/>
        </authorList>
    </citation>
    <scope>NUCLEOTIDE SEQUENCE [LARGE SCALE GENOMIC DNA]</scope>
    <source>
        <strain evidence="9">FDAARGOS_387</strain>
    </source>
</reference>
<dbReference type="InterPro" id="IPR020476">
    <property type="entry name" value="Nudix_hydrolase"/>
</dbReference>
<evidence type="ECO:0000256" key="5">
    <source>
        <dbReference type="RuleBase" id="RU003476"/>
    </source>
</evidence>
<dbReference type="InterPro" id="IPR047127">
    <property type="entry name" value="MutT-like"/>
</dbReference>
<keyword evidence="4" id="KW-0460">Magnesium</keyword>
<dbReference type="GO" id="GO:0044715">
    <property type="term" value="F:8-oxo-dGDP phosphatase activity"/>
    <property type="evidence" value="ECO:0007669"/>
    <property type="project" value="TreeGrafter"/>
</dbReference>
<dbReference type="PROSITE" id="PS00893">
    <property type="entry name" value="NUDIX_BOX"/>
    <property type="match status" value="1"/>
</dbReference>
<dbReference type="RefSeq" id="WP_029093487.1">
    <property type="nucleotide sequence ID" value="NZ_CAADJA010000002.1"/>
</dbReference>
<name>A0A2C6DSM2_9GAMM</name>
<feature type="domain" description="Nudix hydrolase" evidence="6">
    <location>
        <begin position="1"/>
        <end position="132"/>
    </location>
</feature>
<dbReference type="Proteomes" id="UP000224974">
    <property type="component" value="Unassembled WGS sequence"/>
</dbReference>
<dbReference type="Pfam" id="PF00293">
    <property type="entry name" value="NUDIX"/>
    <property type="match status" value="1"/>
</dbReference>
<dbReference type="EC" id="3.6.1.-" evidence="8"/>
<dbReference type="CDD" id="cd03425">
    <property type="entry name" value="NUDIX_MutT_NudA_like"/>
    <property type="match status" value="1"/>
</dbReference>
<dbReference type="SUPFAM" id="SSF55811">
    <property type="entry name" value="Nudix"/>
    <property type="match status" value="1"/>
</dbReference>
<keyword evidence="9" id="KW-1185">Reference proteome</keyword>
<sequence>MKVVDVVAAIIEETHHKNSRILIAQRDTQSDLSGYWEFPGGKIEPNETPQQALCRELYEELGIDNIQVTDHIATSEIQQPERIIRLQAWRVTAYRGIIQLRCHSHFLWLSPEEVENYPLAPADIPLLQAYRKSLQPQ</sequence>
<dbReference type="GO" id="GO:0008413">
    <property type="term" value="F:8-oxo-7,8-dihydroguanosine triphosphate pyrophosphatase activity"/>
    <property type="evidence" value="ECO:0007669"/>
    <property type="project" value="TreeGrafter"/>
</dbReference>
<evidence type="ECO:0000256" key="2">
    <source>
        <dbReference type="ARBA" id="ARBA00005582"/>
    </source>
</evidence>
<dbReference type="PROSITE" id="PS51462">
    <property type="entry name" value="NUDIX"/>
    <property type="match status" value="1"/>
</dbReference>
<dbReference type="PANTHER" id="PTHR47707:SF2">
    <property type="entry name" value="CTP PYROPHOSPHOHYDROLASE"/>
    <property type="match status" value="1"/>
</dbReference>
<dbReference type="GO" id="GO:0035539">
    <property type="term" value="F:8-oxo-7,8-dihydrodeoxyguanosine triphosphate pyrophosphatase activity"/>
    <property type="evidence" value="ECO:0007669"/>
    <property type="project" value="TreeGrafter"/>
</dbReference>
<dbReference type="EMBL" id="CAADJA010000002">
    <property type="protein sequence ID" value="VFS51643.1"/>
    <property type="molecule type" value="Genomic_DNA"/>
</dbReference>
<keyword evidence="3 5" id="KW-0378">Hydrolase</keyword>
<comment type="similarity">
    <text evidence="2 5">Belongs to the Nudix hydrolase family.</text>
</comment>
<dbReference type="GO" id="GO:0044716">
    <property type="term" value="F:8-oxo-GDP phosphatase activity"/>
    <property type="evidence" value="ECO:0007669"/>
    <property type="project" value="TreeGrafter"/>
</dbReference>
<dbReference type="Proteomes" id="UP000373449">
    <property type="component" value="Unassembled WGS sequence"/>
</dbReference>
<dbReference type="EMBL" id="PDDX01000001">
    <property type="protein sequence ID" value="PHI31332.1"/>
    <property type="molecule type" value="Genomic_DNA"/>
</dbReference>